<dbReference type="AlphaFoldDB" id="A0AA48M800"/>
<accession>A0AA48M800</accession>
<dbReference type="Pfam" id="PF17428">
    <property type="entry name" value="DUF5412"/>
    <property type="match status" value="1"/>
</dbReference>
<reference evidence="1" key="1">
    <citation type="submission" date="2023-07" db="EMBL/GenBank/DDBJ databases">
        <authorList>
            <person name="Ivanov I."/>
            <person name="Teneva D."/>
            <person name="Stoikov I."/>
        </authorList>
    </citation>
    <scope>NUCLEOTIDE SEQUENCE</scope>
    <source>
        <strain evidence="1">4475</strain>
    </source>
</reference>
<keyword evidence="2" id="KW-1185">Reference proteome</keyword>
<dbReference type="EMBL" id="OY569118">
    <property type="protein sequence ID" value="CAJ1002324.1"/>
    <property type="molecule type" value="Genomic_DNA"/>
</dbReference>
<name>A0AA48M800_9BACL</name>
<dbReference type="RefSeq" id="WP_304415401.1">
    <property type="nucleotide sequence ID" value="NZ_OY569118.1"/>
</dbReference>
<dbReference type="InterPro" id="IPR035406">
    <property type="entry name" value="DUF5412"/>
</dbReference>
<dbReference type="KEGG" id="bayd:BSPP4475_08355"/>
<evidence type="ECO:0000313" key="2">
    <source>
        <dbReference type="Proteomes" id="UP001189619"/>
    </source>
</evidence>
<evidence type="ECO:0000313" key="1">
    <source>
        <dbReference type="EMBL" id="CAJ1002324.1"/>
    </source>
</evidence>
<sequence>MKRRLHWRSIIIVILLMAFAVGIKVRFYPSLESVNTKRLQVVSESVSPDGHYVLKTYVMGGVLLRSDYSYIGEIEYGDQRRNVFWISGNQFEEPKWIDDRTIEIDGKRIDILTDQYDFRWD</sequence>
<gene>
    <name evidence="1" type="ORF">BSPP4475_08355</name>
</gene>
<organism evidence="1 2">
    <name type="scientific">Brevibacillus aydinogluensis</name>
    <dbReference type="NCBI Taxonomy" id="927786"/>
    <lineage>
        <taxon>Bacteria</taxon>
        <taxon>Bacillati</taxon>
        <taxon>Bacillota</taxon>
        <taxon>Bacilli</taxon>
        <taxon>Bacillales</taxon>
        <taxon>Paenibacillaceae</taxon>
        <taxon>Brevibacillus</taxon>
    </lineage>
</organism>
<dbReference type="Proteomes" id="UP001189619">
    <property type="component" value="Chromosome"/>
</dbReference>
<proteinExistence type="predicted"/>
<protein>
    <submittedName>
        <fullName evidence="1">DUF5412 domain-containing protein</fullName>
    </submittedName>
</protein>